<evidence type="ECO:0000256" key="1">
    <source>
        <dbReference type="SAM" id="SignalP"/>
    </source>
</evidence>
<dbReference type="Proteomes" id="UP001157938">
    <property type="component" value="Unassembled WGS sequence"/>
</dbReference>
<gene>
    <name evidence="3" type="ORF">PFR001_LOCUS728</name>
</gene>
<keyword evidence="4" id="KW-1185">Reference proteome</keyword>
<dbReference type="EMBL" id="CAKLBC010000143">
    <property type="protein sequence ID" value="CAH0484996.1"/>
    <property type="molecule type" value="Genomic_DNA"/>
</dbReference>
<comment type="caution">
    <text evidence="3">The sequence shown here is derived from an EMBL/GenBank/DDBJ whole genome shotgun (WGS) entry which is preliminary data.</text>
</comment>
<evidence type="ECO:0000313" key="3">
    <source>
        <dbReference type="EMBL" id="CAH0484996.1"/>
    </source>
</evidence>
<reference evidence="3 4" key="1">
    <citation type="submission" date="2021-11" db="EMBL/GenBank/DDBJ databases">
        <authorList>
            <person name="Islam A."/>
            <person name="Islam S."/>
            <person name="Flora M.S."/>
            <person name="Rahman M."/>
            <person name="Ziaur R.M."/>
            <person name="Epstein J.H."/>
            <person name="Hassan M."/>
            <person name="Klassen M."/>
            <person name="Woodard K."/>
            <person name="Webb A."/>
            <person name="Webby R.J."/>
            <person name="El Zowalaty M.E."/>
        </authorList>
    </citation>
    <scope>NUCLEOTIDE SEQUENCE [LARGE SCALE GENOMIC DNA]</scope>
    <source>
        <strain evidence="3">Pf1</strain>
    </source>
</reference>
<dbReference type="PANTHER" id="PTHR31560">
    <property type="entry name" value="UPF0652 PROTEIN C16A11.03C-RELATED"/>
    <property type="match status" value="1"/>
</dbReference>
<sequence length="491" mass="55807">MRLQCIKLLAAAIALADTDISAATHVKSIQGSNASTRRLLRSETSADVDGEERVNPFRSIVSLISQSKEAADYVKLKKDWDAITKNKALDELSEIRIEEWLGKMAIYNREHGGFLNLLWALRRKFTDKDIMKWIDTNESNSEMDEILVKEWFNEKKSLKFVEDLEKDVVEKRTAEIIKKDFNVDEELEKVKEHRWAYMYGDEDELNGDKSSSEEDIFIAVHGTVDLDSASDDSESNEPAPRRNICDLMGHYLLDYPSPDSPVRLTNGNVNAANAQAAAEMLERANYTDKPDTPKFLPAAKRVRAQLQDVCGFLSALAVASDYKTGQEILDEKKFADCAEFFLQEMFELGRRYKIMNPEKCAKIRTVHDVAEAGGALDMLRDSRIQTATRVVAPEGKSRSQIQRQIKQKEQAIQALSDKYESRRFSRDCLQQCLYSIADNNYHLYFERDPIDRMITFLVTTFNPDDEDGDSSLAIISGNDGARLSHSHDCII</sequence>
<keyword evidence="1" id="KW-0732">Signal</keyword>
<feature type="signal peptide" evidence="1">
    <location>
        <begin position="1"/>
        <end position="23"/>
    </location>
</feature>
<organism evidence="3 4">
    <name type="scientific">Peronospora farinosa</name>
    <dbReference type="NCBI Taxonomy" id="134698"/>
    <lineage>
        <taxon>Eukaryota</taxon>
        <taxon>Sar</taxon>
        <taxon>Stramenopiles</taxon>
        <taxon>Oomycota</taxon>
        <taxon>Peronosporomycetes</taxon>
        <taxon>Peronosporales</taxon>
        <taxon>Peronosporaceae</taxon>
        <taxon>Peronospora</taxon>
    </lineage>
</organism>
<feature type="domain" description="Non-canonical E2 ubiquitin-conjugating enzyme C-terminal" evidence="2">
    <location>
        <begin position="261"/>
        <end position="360"/>
    </location>
</feature>
<feature type="domain" description="Non-canonical E2 ubiquitin-conjugating enzyme C-terminal" evidence="2">
    <location>
        <begin position="361"/>
        <end position="488"/>
    </location>
</feature>
<dbReference type="InterPro" id="IPR057668">
    <property type="entry name" value="E2_Ub-conjug_enz_C"/>
</dbReference>
<dbReference type="InterPro" id="IPR018553">
    <property type="entry name" value="E2_Ub-conjug_enz"/>
</dbReference>
<protein>
    <recommendedName>
        <fullName evidence="2">Non-canonical E2 ubiquitin-conjugating enzyme C-terminal domain-containing protein</fullName>
    </recommendedName>
</protein>
<accession>A0ABN8BVT6</accession>
<dbReference type="Pfam" id="PF09418">
    <property type="entry name" value="DUF2009"/>
    <property type="match status" value="2"/>
</dbReference>
<dbReference type="PANTHER" id="PTHR31560:SF0">
    <property type="entry name" value="UPF0652 PROTEIN C22H10.08"/>
    <property type="match status" value="1"/>
</dbReference>
<name>A0ABN8BVT6_9STRA</name>
<feature type="chain" id="PRO_5046412326" description="Non-canonical E2 ubiquitin-conjugating enzyme C-terminal domain-containing protein" evidence="1">
    <location>
        <begin position="24"/>
        <end position="491"/>
    </location>
</feature>
<evidence type="ECO:0000259" key="2">
    <source>
        <dbReference type="Pfam" id="PF09418"/>
    </source>
</evidence>
<evidence type="ECO:0000313" key="4">
    <source>
        <dbReference type="Proteomes" id="UP001157938"/>
    </source>
</evidence>
<proteinExistence type="predicted"/>